<accession>A0A3P8LEH1</accession>
<gene>
    <name evidence="1" type="ORF">ECPE_LOCUS17425</name>
</gene>
<sequence length="40" mass="4754">MTIPERVHLLQRLIHRLIELSMITRPVKTMKSLLSREILS</sequence>
<reference evidence="1 2" key="1">
    <citation type="submission" date="2018-11" db="EMBL/GenBank/DDBJ databases">
        <authorList>
            <consortium name="Pathogen Informatics"/>
        </authorList>
    </citation>
    <scope>NUCLEOTIDE SEQUENCE [LARGE SCALE GENOMIC DNA]</scope>
    <source>
        <strain evidence="1 2">Egypt</strain>
    </source>
</reference>
<evidence type="ECO:0000313" key="1">
    <source>
        <dbReference type="EMBL" id="VDP94716.1"/>
    </source>
</evidence>
<protein>
    <submittedName>
        <fullName evidence="1">Uncharacterized protein</fullName>
    </submittedName>
</protein>
<dbReference type="Proteomes" id="UP000272942">
    <property type="component" value="Unassembled WGS sequence"/>
</dbReference>
<dbReference type="AlphaFoldDB" id="A0A3P8LEH1"/>
<name>A0A3P8LEH1_9TREM</name>
<keyword evidence="2" id="KW-1185">Reference proteome</keyword>
<proteinExistence type="predicted"/>
<evidence type="ECO:0000313" key="2">
    <source>
        <dbReference type="Proteomes" id="UP000272942"/>
    </source>
</evidence>
<organism evidence="1 2">
    <name type="scientific">Echinostoma caproni</name>
    <dbReference type="NCBI Taxonomy" id="27848"/>
    <lineage>
        <taxon>Eukaryota</taxon>
        <taxon>Metazoa</taxon>
        <taxon>Spiralia</taxon>
        <taxon>Lophotrochozoa</taxon>
        <taxon>Platyhelminthes</taxon>
        <taxon>Trematoda</taxon>
        <taxon>Digenea</taxon>
        <taxon>Plagiorchiida</taxon>
        <taxon>Echinostomata</taxon>
        <taxon>Echinostomatoidea</taxon>
        <taxon>Echinostomatidae</taxon>
        <taxon>Echinostoma</taxon>
    </lineage>
</organism>
<dbReference type="EMBL" id="UZAN01069258">
    <property type="protein sequence ID" value="VDP94716.1"/>
    <property type="molecule type" value="Genomic_DNA"/>
</dbReference>